<protein>
    <submittedName>
        <fullName evidence="1">DUF537-domain-containing protein</fullName>
    </submittedName>
</protein>
<dbReference type="EMBL" id="MU266329">
    <property type="protein sequence ID" value="KAH7930845.1"/>
    <property type="molecule type" value="Genomic_DNA"/>
</dbReference>
<proteinExistence type="predicted"/>
<name>A0ACB8C032_9AGAM</name>
<evidence type="ECO:0000313" key="1">
    <source>
        <dbReference type="EMBL" id="KAH7930845.1"/>
    </source>
</evidence>
<sequence>MSENQDVAIFWDYENCSPPSSLLGYDIVNNIRRMAHVFGPVTNFKAYLGLSDQSAKSTALRSELQSSGVSLIDCPHNGRKDVADKMILVDMLAFAIDHPAPATIMLISGDRDYAYAVSTLRLRRYRVVLIVPPIVHPSLQAQASIIVDWSFGILGRRLDPITSPVRQPYLDLDSELVAQLSREVKESYDDSETTLVSSPPVATASRPRQVSARDLLQPHDFEAGAEENGKTDSVFRLARPAPLGEAAAFISPSHVRHTSEPAPSKSTSQAAQHTADAAGQAGDPGTFSVSVLAGAGSVPVEAAQGNRLQTVKSMSVVPTFNPHLKGASTSPNLNPQSTIPRDTVTGLNPRLEGPVYNVKSSYSPPTLNPRLNRPLSGGTPVSFGNCSERIVPETPPFSPAITNHPNRGGAITSGSVQTRVRQSTEPTSCVADVARVMEALGLDNDDGESVDESSIESLEEDQPLHDAVVVNRTTLPLRSQPTVPPVVPVSLSITASGGPSIGTTSSIDSLSNVAEFSSAPRKSAPAPEKPPHGSPGFPLPPSTQSIKPSGGSNPLSPLESENAMERTVQPLIQSSSSDVARSVAGLSASPPGQPKVSPSPALINVETITPTATVIQAAAPLSNKPPTKPSYKLSPPQFQPLIDQLLLAREKGLDRPLRMHVAFDLVKKDKLVYKRAGVEKFGQFAALAEAAGLVQLGGREAAAWIALHPNWFEDDPPAIQPEISSQGTVDAVLPLAGASPGISTDRIPPHLQALTSCLARMQRDGVARPLRSLVGALLGQAVYSRAGVSTFKDYVALAEAAGVVQCGGQSGHAWITLHPTLLAHGGKDPRLITTEG</sequence>
<dbReference type="Proteomes" id="UP000790709">
    <property type="component" value="Unassembled WGS sequence"/>
</dbReference>
<organism evidence="1 2">
    <name type="scientific">Leucogyrophana mollusca</name>
    <dbReference type="NCBI Taxonomy" id="85980"/>
    <lineage>
        <taxon>Eukaryota</taxon>
        <taxon>Fungi</taxon>
        <taxon>Dikarya</taxon>
        <taxon>Basidiomycota</taxon>
        <taxon>Agaricomycotina</taxon>
        <taxon>Agaricomycetes</taxon>
        <taxon>Agaricomycetidae</taxon>
        <taxon>Boletales</taxon>
        <taxon>Boletales incertae sedis</taxon>
        <taxon>Leucogyrophana</taxon>
    </lineage>
</organism>
<gene>
    <name evidence="1" type="ORF">BV22DRAFT_1190948</name>
</gene>
<accession>A0ACB8C032</accession>
<evidence type="ECO:0000313" key="2">
    <source>
        <dbReference type="Proteomes" id="UP000790709"/>
    </source>
</evidence>
<reference evidence="1" key="1">
    <citation type="journal article" date="2021" name="New Phytol.">
        <title>Evolutionary innovations through gain and loss of genes in the ectomycorrhizal Boletales.</title>
        <authorList>
            <person name="Wu G."/>
            <person name="Miyauchi S."/>
            <person name="Morin E."/>
            <person name="Kuo A."/>
            <person name="Drula E."/>
            <person name="Varga T."/>
            <person name="Kohler A."/>
            <person name="Feng B."/>
            <person name="Cao Y."/>
            <person name="Lipzen A."/>
            <person name="Daum C."/>
            <person name="Hundley H."/>
            <person name="Pangilinan J."/>
            <person name="Johnson J."/>
            <person name="Barry K."/>
            <person name="LaButti K."/>
            <person name="Ng V."/>
            <person name="Ahrendt S."/>
            <person name="Min B."/>
            <person name="Choi I.G."/>
            <person name="Park H."/>
            <person name="Plett J.M."/>
            <person name="Magnuson J."/>
            <person name="Spatafora J.W."/>
            <person name="Nagy L.G."/>
            <person name="Henrissat B."/>
            <person name="Grigoriev I.V."/>
            <person name="Yang Z.L."/>
            <person name="Xu J."/>
            <person name="Martin F.M."/>
        </authorList>
    </citation>
    <scope>NUCLEOTIDE SEQUENCE</scope>
    <source>
        <strain evidence="1">KUC20120723A-06</strain>
    </source>
</reference>
<keyword evidence="2" id="KW-1185">Reference proteome</keyword>
<comment type="caution">
    <text evidence="1">The sequence shown here is derived from an EMBL/GenBank/DDBJ whole genome shotgun (WGS) entry which is preliminary data.</text>
</comment>